<evidence type="ECO:0008006" key="3">
    <source>
        <dbReference type="Google" id="ProtNLM"/>
    </source>
</evidence>
<sequence>MFVELYTACLIQETFTAAGKIQNLVLLPKAGKARECQQECWGFSYGMSYTTAYCAWNYQQVRTHIGFADDVAVVAIGKEDMCSESINRIRNWLTGAGLELAAHKTEVVL</sequence>
<comment type="caution">
    <text evidence="1">The sequence shown here is derived from an EMBL/GenBank/DDBJ whole genome shotgun (WGS) entry which is preliminary data.</text>
</comment>
<name>A0A484ATE8_DRONA</name>
<evidence type="ECO:0000313" key="1">
    <source>
        <dbReference type="EMBL" id="TDG38891.1"/>
    </source>
</evidence>
<proteinExistence type="predicted"/>
<dbReference type="AlphaFoldDB" id="A0A484ATE8"/>
<dbReference type="Proteomes" id="UP000295192">
    <property type="component" value="Unassembled WGS sequence"/>
</dbReference>
<evidence type="ECO:0000313" key="2">
    <source>
        <dbReference type="Proteomes" id="UP000295192"/>
    </source>
</evidence>
<dbReference type="EMBL" id="LSRL02001700">
    <property type="protein sequence ID" value="TDG38891.1"/>
    <property type="molecule type" value="Genomic_DNA"/>
</dbReference>
<organism evidence="1 2">
    <name type="scientific">Drosophila navojoa</name>
    <name type="common">Fruit fly</name>
    <dbReference type="NCBI Taxonomy" id="7232"/>
    <lineage>
        <taxon>Eukaryota</taxon>
        <taxon>Metazoa</taxon>
        <taxon>Ecdysozoa</taxon>
        <taxon>Arthropoda</taxon>
        <taxon>Hexapoda</taxon>
        <taxon>Insecta</taxon>
        <taxon>Pterygota</taxon>
        <taxon>Neoptera</taxon>
        <taxon>Endopterygota</taxon>
        <taxon>Diptera</taxon>
        <taxon>Brachycera</taxon>
        <taxon>Muscomorpha</taxon>
        <taxon>Ephydroidea</taxon>
        <taxon>Drosophilidae</taxon>
        <taxon>Drosophila</taxon>
    </lineage>
</organism>
<protein>
    <recommendedName>
        <fullName evidence="3">Reverse transcriptase domain-containing protein</fullName>
    </recommendedName>
</protein>
<gene>
    <name evidence="1" type="ORF">AWZ03_014687</name>
</gene>
<feature type="non-terminal residue" evidence="1">
    <location>
        <position position="109"/>
    </location>
</feature>
<accession>A0A484ATE8</accession>
<reference evidence="1 2" key="1">
    <citation type="journal article" date="2019" name="J. Hered.">
        <title>An Improved Genome Assembly for Drosophila navojoa, the Basal Species in the mojavensis Cluster.</title>
        <authorList>
            <person name="Vanderlinde T."/>
            <person name="Dupim E.G."/>
            <person name="Nazario-Yepiz N.O."/>
            <person name="Carvalho A.B."/>
        </authorList>
    </citation>
    <scope>NUCLEOTIDE SEQUENCE [LARGE SCALE GENOMIC DNA]</scope>
    <source>
        <strain evidence="1">Navoj_Jal97</strain>
        <tissue evidence="1">Whole organism</tissue>
    </source>
</reference>
<keyword evidence="2" id="KW-1185">Reference proteome</keyword>